<dbReference type="InterPro" id="IPR052747">
    <property type="entry name" value="TA_system_RelE_toxin"/>
</dbReference>
<name>A0A8S0XH63_9GAMM</name>
<evidence type="ECO:0000256" key="1">
    <source>
        <dbReference type="ARBA" id="ARBA00022649"/>
    </source>
</evidence>
<evidence type="ECO:0000313" key="2">
    <source>
        <dbReference type="EMBL" id="CAA9889441.1"/>
    </source>
</evidence>
<sequence>MKVKFESKFAKDLSNIRDNKLLAKIKEIIIDCKTAQNLNELKNVKKLQGYDTNVKKLQGYDTFYRIRIGNYRVGLEVLNDELIFTRFLHRKDVYKYFP</sequence>
<dbReference type="InterPro" id="IPR007712">
    <property type="entry name" value="RelE/ParE_toxin"/>
</dbReference>
<dbReference type="EC" id="3.1.-.-" evidence="2"/>
<dbReference type="GO" id="GO:0016787">
    <property type="term" value="F:hydrolase activity"/>
    <property type="evidence" value="ECO:0007669"/>
    <property type="project" value="UniProtKB-KW"/>
</dbReference>
<keyword evidence="2" id="KW-0378">Hydrolase</keyword>
<dbReference type="InterPro" id="IPR035093">
    <property type="entry name" value="RelE/ParE_toxin_dom_sf"/>
</dbReference>
<accession>A0A8S0XH63</accession>
<dbReference type="Gene3D" id="3.30.2310.20">
    <property type="entry name" value="RelE-like"/>
    <property type="match status" value="2"/>
</dbReference>
<dbReference type="AlphaFoldDB" id="A0A8S0XH63"/>
<dbReference type="RefSeq" id="WP_174624459.1">
    <property type="nucleotide sequence ID" value="NZ_CADCXN010000003.1"/>
</dbReference>
<comment type="caution">
    <text evidence="2">The sequence shown here is derived from an EMBL/GenBank/DDBJ whole genome shotgun (WGS) entry which is preliminary data.</text>
</comment>
<evidence type="ECO:0000313" key="3">
    <source>
        <dbReference type="Proteomes" id="UP000494216"/>
    </source>
</evidence>
<dbReference type="Proteomes" id="UP000494216">
    <property type="component" value="Unassembled WGS sequence"/>
</dbReference>
<reference evidence="2 3" key="1">
    <citation type="submission" date="2020-02" db="EMBL/GenBank/DDBJ databases">
        <authorList>
            <person name="Hogendoorn C."/>
        </authorList>
    </citation>
    <scope>NUCLEOTIDE SEQUENCE [LARGE SCALE GENOMIC DNA]</scope>
    <source>
        <strain evidence="2">METHB21</strain>
    </source>
</reference>
<dbReference type="Pfam" id="PF05016">
    <property type="entry name" value="ParE_toxin"/>
    <property type="match status" value="1"/>
</dbReference>
<dbReference type="PANTHER" id="PTHR38813">
    <property type="match status" value="1"/>
</dbReference>
<dbReference type="EMBL" id="CADCXN010000003">
    <property type="protein sequence ID" value="CAA9889441.1"/>
    <property type="molecule type" value="Genomic_DNA"/>
</dbReference>
<dbReference type="SUPFAM" id="SSF143011">
    <property type="entry name" value="RelE-like"/>
    <property type="match status" value="1"/>
</dbReference>
<protein>
    <submittedName>
        <fullName evidence="2">Toxin RelE3</fullName>
        <ecNumber evidence="2">3.1.-.-</ecNumber>
    </submittedName>
</protein>
<proteinExistence type="predicted"/>
<keyword evidence="3" id="KW-1185">Reference proteome</keyword>
<keyword evidence="1" id="KW-1277">Toxin-antitoxin system</keyword>
<organism evidence="2 3">
    <name type="scientific">Candidatus Methylobacter favarea</name>
    <dbReference type="NCBI Taxonomy" id="2707345"/>
    <lineage>
        <taxon>Bacteria</taxon>
        <taxon>Pseudomonadati</taxon>
        <taxon>Pseudomonadota</taxon>
        <taxon>Gammaproteobacteria</taxon>
        <taxon>Methylococcales</taxon>
        <taxon>Methylococcaceae</taxon>
        <taxon>Methylobacter</taxon>
    </lineage>
</organism>
<dbReference type="PANTHER" id="PTHR38813:SF1">
    <property type="entry name" value="TOXIN RELE1-RELATED"/>
    <property type="match status" value="1"/>
</dbReference>
<gene>
    <name evidence="2" type="primary">relE</name>
    <name evidence="2" type="ORF">METHB2_1000011</name>
</gene>